<evidence type="ECO:0000256" key="12">
    <source>
        <dbReference type="ARBA" id="ARBA00023128"/>
    </source>
</evidence>
<evidence type="ECO:0000256" key="7">
    <source>
        <dbReference type="ARBA" id="ARBA00022737"/>
    </source>
</evidence>
<dbReference type="Pfam" id="PF00153">
    <property type="entry name" value="Mito_carr"/>
    <property type="match status" value="2"/>
</dbReference>
<keyword evidence="11" id="KW-0007">Acetylation</keyword>
<dbReference type="PRINTS" id="PR00927">
    <property type="entry name" value="ADPTRNSLCASE"/>
</dbReference>
<accession>A0A8R1HVT7</accession>
<evidence type="ECO:0000256" key="16">
    <source>
        <dbReference type="RuleBase" id="RU000488"/>
    </source>
</evidence>
<dbReference type="PANTHER" id="PTHR45635:SF32">
    <property type="entry name" value="ADP_ATP TRANSLOCASE 1"/>
    <property type="match status" value="1"/>
</dbReference>
<evidence type="ECO:0000313" key="19">
    <source>
        <dbReference type="Proteomes" id="UP000005237"/>
    </source>
</evidence>
<evidence type="ECO:0000256" key="17">
    <source>
        <dbReference type="RuleBase" id="RU368008"/>
    </source>
</evidence>
<organism evidence="18 19">
    <name type="scientific">Caenorhabditis japonica</name>
    <dbReference type="NCBI Taxonomy" id="281687"/>
    <lineage>
        <taxon>Eukaryota</taxon>
        <taxon>Metazoa</taxon>
        <taxon>Ecdysozoa</taxon>
        <taxon>Nematoda</taxon>
        <taxon>Chromadorea</taxon>
        <taxon>Rhabditida</taxon>
        <taxon>Rhabditina</taxon>
        <taxon>Rhabditomorpha</taxon>
        <taxon>Rhabditoidea</taxon>
        <taxon>Rhabditidae</taxon>
        <taxon>Peloderinae</taxon>
        <taxon>Caenorhabditis</taxon>
    </lineage>
</organism>
<dbReference type="GO" id="GO:0140021">
    <property type="term" value="P:mitochondrial ADP transmembrane transport"/>
    <property type="evidence" value="ECO:0007669"/>
    <property type="project" value="InterPro"/>
</dbReference>
<evidence type="ECO:0000256" key="13">
    <source>
        <dbReference type="ARBA" id="ARBA00023136"/>
    </source>
</evidence>
<keyword evidence="6 15" id="KW-0812">Transmembrane</keyword>
<evidence type="ECO:0000256" key="2">
    <source>
        <dbReference type="ARBA" id="ARBA00006375"/>
    </source>
</evidence>
<dbReference type="InterPro" id="IPR018108">
    <property type="entry name" value="MCP_transmembrane"/>
</dbReference>
<proteinExistence type="inferred from homology"/>
<keyword evidence="8" id="KW-0999">Mitochondrion inner membrane</keyword>
<evidence type="ECO:0000256" key="8">
    <source>
        <dbReference type="ARBA" id="ARBA00022792"/>
    </source>
</evidence>
<feature type="repeat" description="Solcar" evidence="15">
    <location>
        <begin position="16"/>
        <end position="108"/>
    </location>
</feature>
<evidence type="ECO:0000256" key="4">
    <source>
        <dbReference type="ARBA" id="ARBA00022481"/>
    </source>
</evidence>
<dbReference type="InterPro" id="IPR002067">
    <property type="entry name" value="MCP"/>
</dbReference>
<keyword evidence="19" id="KW-1185">Reference proteome</keyword>
<keyword evidence="5" id="KW-0597">Phosphoprotein</keyword>
<reference evidence="19" key="1">
    <citation type="submission" date="2010-08" db="EMBL/GenBank/DDBJ databases">
        <authorList>
            <consortium name="Caenorhabditis japonica Sequencing Consortium"/>
            <person name="Wilson R.K."/>
        </authorList>
    </citation>
    <scope>NUCLEOTIDE SEQUENCE [LARGE SCALE GENOMIC DNA]</scope>
    <source>
        <strain evidence="19">DF5081</strain>
    </source>
</reference>
<keyword evidence="9" id="KW-0702">S-nitrosylation</keyword>
<comment type="catalytic activity">
    <reaction evidence="14">
        <text>ADP(in) + ATP(out) = ADP(out) + ATP(in)</text>
        <dbReference type="Rhea" id="RHEA:34999"/>
        <dbReference type="ChEBI" id="CHEBI:30616"/>
        <dbReference type="ChEBI" id="CHEBI:456216"/>
    </reaction>
</comment>
<keyword evidence="10" id="KW-1133">Transmembrane helix</keyword>
<dbReference type="Gene3D" id="1.50.40.10">
    <property type="entry name" value="Mitochondrial carrier domain"/>
    <property type="match status" value="1"/>
</dbReference>
<evidence type="ECO:0000256" key="1">
    <source>
        <dbReference type="ARBA" id="ARBA00004448"/>
    </source>
</evidence>
<comment type="subcellular location">
    <subcellularLocation>
        <location evidence="17">Membrane</location>
        <topology evidence="17">Multi-pass membrane protein</topology>
    </subcellularLocation>
    <subcellularLocation>
        <location evidence="1">Mitochondrion inner membrane</location>
        <topology evidence="1">Multi-pass membrane protein</topology>
    </subcellularLocation>
</comment>
<keyword evidence="13 15" id="KW-0472">Membrane</keyword>
<evidence type="ECO:0000256" key="11">
    <source>
        <dbReference type="ARBA" id="ARBA00022990"/>
    </source>
</evidence>
<dbReference type="AlphaFoldDB" id="A0A8R1HVT7"/>
<dbReference type="GO" id="GO:0005471">
    <property type="term" value="F:ATP:ADP antiporter activity"/>
    <property type="evidence" value="ECO:0007669"/>
    <property type="project" value="UniProtKB-UniRule"/>
</dbReference>
<keyword evidence="3 16" id="KW-0813">Transport</keyword>
<evidence type="ECO:0000256" key="10">
    <source>
        <dbReference type="ARBA" id="ARBA00022989"/>
    </source>
</evidence>
<keyword evidence="12" id="KW-0496">Mitochondrion</keyword>
<reference evidence="18" key="2">
    <citation type="submission" date="2022-06" db="UniProtKB">
        <authorList>
            <consortium name="EnsemblMetazoa"/>
        </authorList>
    </citation>
    <scope>IDENTIFICATION</scope>
    <source>
        <strain evidence="18">DF5081</strain>
    </source>
</reference>
<dbReference type="GO" id="GO:0005743">
    <property type="term" value="C:mitochondrial inner membrane"/>
    <property type="evidence" value="ECO:0007669"/>
    <property type="project" value="UniProtKB-SubCell"/>
</dbReference>
<evidence type="ECO:0000256" key="3">
    <source>
        <dbReference type="ARBA" id="ARBA00022448"/>
    </source>
</evidence>
<comment type="function">
    <text evidence="17">Catalyzes the exchange of ADP and ATP across the membrane.</text>
</comment>
<dbReference type="EnsemblMetazoa" id="CJA12419.1">
    <property type="protein sequence ID" value="CJA12419.1"/>
    <property type="gene ID" value="WBGene00131623"/>
</dbReference>
<evidence type="ECO:0000313" key="18">
    <source>
        <dbReference type="EnsemblMetazoa" id="CJA12419.1"/>
    </source>
</evidence>
<sequence>MSIYTAVPGLSRDDVVKFSKDFLAGATAAAISKTVIAPVERVKLILQLQNSQKTLAHENRYKGIVDCFIRVPREQGFISFWRGNWVNILRSCSQESLGISFKEFFRKYSLENVNPETQHTRWLAGNLVAGGGSGCATLATIYPLDFIRTRLAIDLGKHKSDREFTGMFDCARKIIKSDGVRGLYKGLVPSLQYMIIYRGAYYGLFDTTAPYMNRDGKMTFTQAFLVGQVVTLIASHDIVSAGHCQETAYDGRRKQGYSISQYNIVY</sequence>
<comment type="subunit">
    <text evidence="17">Monomer.</text>
</comment>
<keyword evidence="4" id="KW-0488">Methylation</keyword>
<dbReference type="PANTHER" id="PTHR45635">
    <property type="entry name" value="ADP,ATP CARRIER PROTEIN 1-RELATED-RELATED"/>
    <property type="match status" value="1"/>
</dbReference>
<dbReference type="InterPro" id="IPR023395">
    <property type="entry name" value="MCP_dom_sf"/>
</dbReference>
<protein>
    <recommendedName>
        <fullName evidence="17">ADP/ATP translocase</fullName>
    </recommendedName>
    <alternativeName>
        <fullName evidence="17">ADP,ATP carrier protein</fullName>
    </alternativeName>
</protein>
<dbReference type="InterPro" id="IPR002113">
    <property type="entry name" value="ADT_euk_type"/>
</dbReference>
<evidence type="ECO:0000256" key="5">
    <source>
        <dbReference type="ARBA" id="ARBA00022553"/>
    </source>
</evidence>
<evidence type="ECO:0000256" key="9">
    <source>
        <dbReference type="ARBA" id="ARBA00022799"/>
    </source>
</evidence>
<dbReference type="Proteomes" id="UP000005237">
    <property type="component" value="Unassembled WGS sequence"/>
</dbReference>
<feature type="repeat" description="Solcar" evidence="15">
    <location>
        <begin position="121"/>
        <end position="211"/>
    </location>
</feature>
<dbReference type="PRINTS" id="PR00926">
    <property type="entry name" value="MITOCARRIER"/>
</dbReference>
<dbReference type="GO" id="GO:1990544">
    <property type="term" value="P:mitochondrial ATP transmembrane transport"/>
    <property type="evidence" value="ECO:0007669"/>
    <property type="project" value="InterPro"/>
</dbReference>
<evidence type="ECO:0000256" key="14">
    <source>
        <dbReference type="ARBA" id="ARBA00024537"/>
    </source>
</evidence>
<dbReference type="PROSITE" id="PS50920">
    <property type="entry name" value="SOLCAR"/>
    <property type="match status" value="2"/>
</dbReference>
<name>A0A8R1HVT7_CAEJA</name>
<keyword evidence="7" id="KW-0677">Repeat</keyword>
<evidence type="ECO:0000256" key="6">
    <source>
        <dbReference type="ARBA" id="ARBA00022692"/>
    </source>
</evidence>
<dbReference type="SUPFAM" id="SSF103506">
    <property type="entry name" value="Mitochondrial carrier"/>
    <property type="match status" value="1"/>
</dbReference>
<evidence type="ECO:0000256" key="15">
    <source>
        <dbReference type="PROSITE-ProRule" id="PRU00282"/>
    </source>
</evidence>
<comment type="similarity">
    <text evidence="2 16">Belongs to the mitochondrial carrier (TC 2.A.29) family.</text>
</comment>
<dbReference type="GO" id="GO:1901029">
    <property type="term" value="P:negative regulation of mitochondrial outer membrane permeabilization involved in apoptotic signaling pathway"/>
    <property type="evidence" value="ECO:0007669"/>
    <property type="project" value="TreeGrafter"/>
</dbReference>